<accession>A0A9X2HNH1</accession>
<dbReference type="AlphaFoldDB" id="A0A9X2HNH1"/>
<evidence type="ECO:0008006" key="4">
    <source>
        <dbReference type="Google" id="ProtNLM"/>
    </source>
</evidence>
<evidence type="ECO:0000313" key="3">
    <source>
        <dbReference type="Proteomes" id="UP001139486"/>
    </source>
</evidence>
<reference evidence="2" key="1">
    <citation type="submission" date="2022-05" db="EMBL/GenBank/DDBJ databases">
        <title>Sphingomonas sp. strain RP10 Genome sequencing and assembly.</title>
        <authorList>
            <person name="Kim I."/>
        </authorList>
    </citation>
    <scope>NUCLEOTIDE SEQUENCE</scope>
    <source>
        <strain evidence="2">RP10</strain>
    </source>
</reference>
<protein>
    <recommendedName>
        <fullName evidence="4">DUF3108 domain-containing protein</fullName>
    </recommendedName>
</protein>
<name>A0A9X2HNH1_9SPHN</name>
<sequence length="227" mass="24266">MFRLLAAAVSVLLPAHAGADELQNRLVAGARATDTSGHAFRQTITATGIGVGNKSYVTAYDPRRAAADRWQLVSIDGRTPTARELEKSRKAKRDAVPAYAELAKWLAAPATRADGANGTVTYHYASLPAGTVKLGSHDASADTAADVVVNTRGGAPYVERVRFTSTRGFRMMLVASVKSMAFVSRYRRLPDGQMAPADMASAITGSMMGKSGELRSTVTFSDWQKVR</sequence>
<dbReference type="RefSeq" id="WP_254287435.1">
    <property type="nucleotide sequence ID" value="NZ_JAMLDY010000001.1"/>
</dbReference>
<feature type="signal peptide" evidence="1">
    <location>
        <begin position="1"/>
        <end position="19"/>
    </location>
</feature>
<organism evidence="2 3">
    <name type="scientific">Sphingomonas liriopis</name>
    <dbReference type="NCBI Taxonomy" id="2949094"/>
    <lineage>
        <taxon>Bacteria</taxon>
        <taxon>Pseudomonadati</taxon>
        <taxon>Pseudomonadota</taxon>
        <taxon>Alphaproteobacteria</taxon>
        <taxon>Sphingomonadales</taxon>
        <taxon>Sphingomonadaceae</taxon>
        <taxon>Sphingomonas</taxon>
    </lineage>
</organism>
<evidence type="ECO:0000313" key="2">
    <source>
        <dbReference type="EMBL" id="MCP3733442.1"/>
    </source>
</evidence>
<proteinExistence type="predicted"/>
<dbReference type="EMBL" id="JAMLDY010000001">
    <property type="protein sequence ID" value="MCP3733442.1"/>
    <property type="molecule type" value="Genomic_DNA"/>
</dbReference>
<keyword evidence="1" id="KW-0732">Signal</keyword>
<gene>
    <name evidence="2" type="ORF">M9979_00895</name>
</gene>
<evidence type="ECO:0000256" key="1">
    <source>
        <dbReference type="SAM" id="SignalP"/>
    </source>
</evidence>
<feature type="chain" id="PRO_5040874101" description="DUF3108 domain-containing protein" evidence="1">
    <location>
        <begin position="20"/>
        <end position="227"/>
    </location>
</feature>
<dbReference type="Proteomes" id="UP001139486">
    <property type="component" value="Unassembled WGS sequence"/>
</dbReference>
<comment type="caution">
    <text evidence="2">The sequence shown here is derived from an EMBL/GenBank/DDBJ whole genome shotgun (WGS) entry which is preliminary data.</text>
</comment>
<keyword evidence="3" id="KW-1185">Reference proteome</keyword>